<dbReference type="GO" id="GO:0097510">
    <property type="term" value="P:base-excision repair, AP site formation via deaminated base removal"/>
    <property type="evidence" value="ECO:0007669"/>
    <property type="project" value="TreeGrafter"/>
</dbReference>
<dbReference type="GO" id="GO:0005739">
    <property type="term" value="C:mitochondrion"/>
    <property type="evidence" value="ECO:0007669"/>
    <property type="project" value="TreeGrafter"/>
</dbReference>
<dbReference type="SUPFAM" id="SSF52141">
    <property type="entry name" value="Uracil-DNA glycosylase-like"/>
    <property type="match status" value="1"/>
</dbReference>
<dbReference type="PROSITE" id="PS00130">
    <property type="entry name" value="U_DNA_GLYCOSYLASE"/>
    <property type="match status" value="1"/>
</dbReference>
<accession>A0A3B0YWU1</accession>
<dbReference type="EC" id="3.2.2.27" evidence="3"/>
<dbReference type="PANTHER" id="PTHR11264:SF0">
    <property type="entry name" value="URACIL-DNA GLYCOSYLASE"/>
    <property type="match status" value="1"/>
</dbReference>
<dbReference type="SMART" id="SM00987">
    <property type="entry name" value="UreE_C"/>
    <property type="match status" value="1"/>
</dbReference>
<proteinExistence type="inferred from homology"/>
<name>A0A3B0YWU1_9ZZZZ</name>
<sequence length="235" mass="26188">MSEKIINQLDPAWKAHFEQEFAQDYMIKLREFLKTEKQNRQVIYPPSDRWFNAFLQAPFDKIKVVIVGQDPYHGEGQAHGLSFSVPDGVKIPPSLRNIYKELNRDLGMAIPTSGNLEAWAKQGVLLLNASLTVRAGDANSHSKQGWLQFTNGCIQHINQHKAGVVFLAWGRFAHDVCSVVDTNKHCVIKTSHPSPLGASKTGRDFSAFIGSGCFSLANEYLTAHGERPVEWDLAG</sequence>
<dbReference type="InterPro" id="IPR005122">
    <property type="entry name" value="Uracil-DNA_glycosylase-like"/>
</dbReference>
<dbReference type="NCBIfam" id="NF003592">
    <property type="entry name" value="PRK05254.1-5"/>
    <property type="match status" value="1"/>
</dbReference>
<organism evidence="8">
    <name type="scientific">hydrothermal vent metagenome</name>
    <dbReference type="NCBI Taxonomy" id="652676"/>
    <lineage>
        <taxon>unclassified sequences</taxon>
        <taxon>metagenomes</taxon>
        <taxon>ecological metagenomes</taxon>
    </lineage>
</organism>
<dbReference type="InterPro" id="IPR036895">
    <property type="entry name" value="Uracil-DNA_glycosylase-like_sf"/>
</dbReference>
<dbReference type="HAMAP" id="MF_00148">
    <property type="entry name" value="UDG"/>
    <property type="match status" value="1"/>
</dbReference>
<dbReference type="EMBL" id="UOFQ01000023">
    <property type="protein sequence ID" value="VAW85488.1"/>
    <property type="molecule type" value="Genomic_DNA"/>
</dbReference>
<dbReference type="AlphaFoldDB" id="A0A3B0YWU1"/>
<evidence type="ECO:0000256" key="6">
    <source>
        <dbReference type="ARBA" id="ARBA00023204"/>
    </source>
</evidence>
<evidence type="ECO:0000259" key="7">
    <source>
        <dbReference type="SMART" id="SM00986"/>
    </source>
</evidence>
<dbReference type="GO" id="GO:0004844">
    <property type="term" value="F:uracil DNA N-glycosylase activity"/>
    <property type="evidence" value="ECO:0007669"/>
    <property type="project" value="UniProtKB-EC"/>
</dbReference>
<dbReference type="NCBIfam" id="TIGR00628">
    <property type="entry name" value="ung"/>
    <property type="match status" value="1"/>
</dbReference>
<evidence type="ECO:0000256" key="2">
    <source>
        <dbReference type="ARBA" id="ARBA00008184"/>
    </source>
</evidence>
<dbReference type="InterPro" id="IPR002043">
    <property type="entry name" value="UDG_fam1"/>
</dbReference>
<feature type="domain" description="Uracil-DNA glycosylase-like" evidence="7">
    <location>
        <begin position="54"/>
        <end position="221"/>
    </location>
</feature>
<dbReference type="InterPro" id="IPR018085">
    <property type="entry name" value="Ura-DNA_Glyclase_AS"/>
</dbReference>
<dbReference type="GO" id="GO:0005634">
    <property type="term" value="C:nucleus"/>
    <property type="evidence" value="ECO:0007669"/>
    <property type="project" value="TreeGrafter"/>
</dbReference>
<keyword evidence="6" id="KW-0234">DNA repair</keyword>
<keyword evidence="8" id="KW-0326">Glycosidase</keyword>
<keyword evidence="4" id="KW-0227">DNA damage</keyword>
<gene>
    <name evidence="8" type="ORF">MNBD_GAMMA17-1904</name>
</gene>
<dbReference type="CDD" id="cd10027">
    <property type="entry name" value="UDG-F1-like"/>
    <property type="match status" value="1"/>
</dbReference>
<protein>
    <recommendedName>
        <fullName evidence="3">uracil-DNA glycosylase</fullName>
        <ecNumber evidence="3">3.2.2.27</ecNumber>
    </recommendedName>
</protein>
<evidence type="ECO:0000256" key="4">
    <source>
        <dbReference type="ARBA" id="ARBA00022763"/>
    </source>
</evidence>
<keyword evidence="5 8" id="KW-0378">Hydrolase</keyword>
<dbReference type="NCBIfam" id="NF003591">
    <property type="entry name" value="PRK05254.1-4"/>
    <property type="match status" value="1"/>
</dbReference>
<dbReference type="NCBIfam" id="NF003589">
    <property type="entry name" value="PRK05254.1-2"/>
    <property type="match status" value="1"/>
</dbReference>
<dbReference type="PANTHER" id="PTHR11264">
    <property type="entry name" value="URACIL-DNA GLYCOSYLASE"/>
    <property type="match status" value="1"/>
</dbReference>
<reference evidence="8" key="1">
    <citation type="submission" date="2018-06" db="EMBL/GenBank/DDBJ databases">
        <authorList>
            <person name="Zhirakovskaya E."/>
        </authorList>
    </citation>
    <scope>NUCLEOTIDE SEQUENCE</scope>
</reference>
<evidence type="ECO:0000256" key="3">
    <source>
        <dbReference type="ARBA" id="ARBA00012030"/>
    </source>
</evidence>
<comment type="catalytic activity">
    <reaction evidence="1">
        <text>Hydrolyzes single-stranded DNA or mismatched double-stranded DNA and polynucleotides, releasing free uracil.</text>
        <dbReference type="EC" id="3.2.2.27"/>
    </reaction>
</comment>
<dbReference type="FunFam" id="3.40.470.10:FF:000001">
    <property type="entry name" value="Uracil-DNA glycosylase"/>
    <property type="match status" value="1"/>
</dbReference>
<dbReference type="Pfam" id="PF03167">
    <property type="entry name" value="UDG"/>
    <property type="match status" value="1"/>
</dbReference>
<comment type="similarity">
    <text evidence="2">Belongs to the uracil-DNA glycosylase (UDG) superfamily. UNG family.</text>
</comment>
<evidence type="ECO:0000313" key="8">
    <source>
        <dbReference type="EMBL" id="VAW85488.1"/>
    </source>
</evidence>
<evidence type="ECO:0000256" key="5">
    <source>
        <dbReference type="ARBA" id="ARBA00022801"/>
    </source>
</evidence>
<dbReference type="NCBIfam" id="NF003588">
    <property type="entry name" value="PRK05254.1-1"/>
    <property type="match status" value="1"/>
</dbReference>
<evidence type="ECO:0000256" key="1">
    <source>
        <dbReference type="ARBA" id="ARBA00001400"/>
    </source>
</evidence>
<dbReference type="SMART" id="SM00986">
    <property type="entry name" value="UDG"/>
    <property type="match status" value="1"/>
</dbReference>
<dbReference type="Gene3D" id="3.40.470.10">
    <property type="entry name" value="Uracil-DNA glycosylase-like domain"/>
    <property type="match status" value="1"/>
</dbReference>